<dbReference type="SUPFAM" id="SSF55469">
    <property type="entry name" value="FMN-dependent nitroreductase-like"/>
    <property type="match status" value="1"/>
</dbReference>
<evidence type="ECO:0000313" key="2">
    <source>
        <dbReference type="EMBL" id="RAS37453.1"/>
    </source>
</evidence>
<accession>A0A329CRH7</accession>
<dbReference type="InterPro" id="IPR052544">
    <property type="entry name" value="Bacteriocin_Proc_Enz"/>
</dbReference>
<dbReference type="AlphaFoldDB" id="A0A329CRH7"/>
<dbReference type="NCBIfam" id="TIGR03605">
    <property type="entry name" value="antibiot_sagB"/>
    <property type="match status" value="1"/>
</dbReference>
<dbReference type="InterPro" id="IPR029479">
    <property type="entry name" value="Nitroreductase"/>
</dbReference>
<protein>
    <submittedName>
        <fullName evidence="2">SagB-type dehydrogenase family enzyme</fullName>
    </submittedName>
</protein>
<dbReference type="Proteomes" id="UP000248918">
    <property type="component" value="Unassembled WGS sequence"/>
</dbReference>
<dbReference type="InterPro" id="IPR020051">
    <property type="entry name" value="SagB-type_dehydrogenase"/>
</dbReference>
<dbReference type="Gene3D" id="3.40.109.10">
    <property type="entry name" value="NADH Oxidase"/>
    <property type="match status" value="1"/>
</dbReference>
<dbReference type="Pfam" id="PF00881">
    <property type="entry name" value="Nitroreductase"/>
    <property type="match status" value="1"/>
</dbReference>
<dbReference type="CDD" id="cd02142">
    <property type="entry name" value="McbC_SagB-like_oxidoreductase"/>
    <property type="match status" value="1"/>
</dbReference>
<evidence type="ECO:0000259" key="1">
    <source>
        <dbReference type="Pfam" id="PF00881"/>
    </source>
</evidence>
<feature type="domain" description="Nitroreductase" evidence="1">
    <location>
        <begin position="143"/>
        <end position="328"/>
    </location>
</feature>
<dbReference type="PANTHER" id="PTHR43745:SF2">
    <property type="entry name" value="NITROREDUCTASE MJ1384-RELATED"/>
    <property type="match status" value="1"/>
</dbReference>
<dbReference type="PANTHER" id="PTHR43745">
    <property type="entry name" value="NITROREDUCTASE MJ1384-RELATED"/>
    <property type="match status" value="1"/>
</dbReference>
<comment type="caution">
    <text evidence="2">The sequence shown here is derived from an EMBL/GenBank/DDBJ whole genome shotgun (WGS) entry which is preliminary data.</text>
</comment>
<proteinExistence type="predicted"/>
<organism evidence="2 3">
    <name type="scientific">Paraburkholderia bryophila</name>
    <dbReference type="NCBI Taxonomy" id="420952"/>
    <lineage>
        <taxon>Bacteria</taxon>
        <taxon>Pseudomonadati</taxon>
        <taxon>Pseudomonadota</taxon>
        <taxon>Betaproteobacteria</taxon>
        <taxon>Burkholderiales</taxon>
        <taxon>Burkholderiaceae</taxon>
        <taxon>Paraburkholderia</taxon>
    </lineage>
</organism>
<dbReference type="RefSeq" id="WP_111930178.1">
    <property type="nucleotide sequence ID" value="NZ_CADFFP010000002.1"/>
</dbReference>
<evidence type="ECO:0000313" key="3">
    <source>
        <dbReference type="Proteomes" id="UP000248918"/>
    </source>
</evidence>
<name>A0A329CRH7_9BURK</name>
<gene>
    <name evidence="2" type="ORF">BX591_103307</name>
</gene>
<dbReference type="GO" id="GO:0016491">
    <property type="term" value="F:oxidoreductase activity"/>
    <property type="evidence" value="ECO:0007669"/>
    <property type="project" value="InterPro"/>
</dbReference>
<reference evidence="2 3" key="1">
    <citation type="submission" date="2018-06" db="EMBL/GenBank/DDBJ databases">
        <title>Genomic Encyclopedia of Type Strains, Phase III (KMG-III): the genomes of soil and plant-associated and newly described type strains.</title>
        <authorList>
            <person name="Whitman W."/>
        </authorList>
    </citation>
    <scope>NUCLEOTIDE SEQUENCE [LARGE SCALE GENOMIC DNA]</scope>
    <source>
        <strain evidence="2 3">LMG 23644</strain>
    </source>
</reference>
<dbReference type="EMBL" id="QLTK01000003">
    <property type="protein sequence ID" value="RAS37453.1"/>
    <property type="molecule type" value="Genomic_DNA"/>
</dbReference>
<dbReference type="InterPro" id="IPR000415">
    <property type="entry name" value="Nitroreductase-like"/>
</dbReference>
<sequence>MTPSVFLRIVDGHLILWDYLHHRQFEIQTAHLNRLIEISAGDSPRDSEIDSDIADSRVLDNPEPDEWGWDYLSRIFHVGTQIGRNEQESFDNENPYRGYIEYCASIADKIPDMFPTPEGNISPLPHPELEKLESVSLKSALWNRRTHRCFRHEALDLTTVSNALYATFGAVHGRERGDLKDLGLMPVGYRRTSPSGGGLHPSEPYLVAVRVNGLEPGIYHYSSGGHYLTAVGPALRPGQLGKLLCAQNFAEDISYGIFVASTFSKMWWKYPHSRAYRVALLDIGCLTQTFQLVCTAQGVQSWPTGYFNDHQINALLGLDGKTSSVIFFLGAGRGDGSVAPEALAAIHDMQSGD</sequence>
<dbReference type="OrthoDB" id="9801593at2"/>